<dbReference type="SUPFAM" id="SSF50447">
    <property type="entry name" value="Translation proteins"/>
    <property type="match status" value="1"/>
</dbReference>
<organism evidence="3 4">
    <name type="scientific">Geodia barretti</name>
    <name type="common">Barrett's horny sponge</name>
    <dbReference type="NCBI Taxonomy" id="519541"/>
    <lineage>
        <taxon>Eukaryota</taxon>
        <taxon>Metazoa</taxon>
        <taxon>Porifera</taxon>
        <taxon>Demospongiae</taxon>
        <taxon>Heteroscleromorpha</taxon>
        <taxon>Tetractinellida</taxon>
        <taxon>Astrophorina</taxon>
        <taxon>Geodiidae</taxon>
        <taxon>Geodia</taxon>
    </lineage>
</organism>
<name>A0AA35TM77_GEOBA</name>
<evidence type="ECO:0000313" key="3">
    <source>
        <dbReference type="EMBL" id="CAI8049597.1"/>
    </source>
</evidence>
<sequence>MEGFNAEMEAKRDRDRAGRQVTGSMEIVTAYENLGAGRTPFDGYQRTTIDTRILGILREGEAVGHATRGQQVEIVLAETCFYAEGGGQVGDHGVITGPNGHVRIEDTQSPVAGLIVHRGVVSDGDNRAGRGGERTG</sequence>
<dbReference type="GO" id="GO:0002161">
    <property type="term" value="F:aminoacyl-tRNA deacylase activity"/>
    <property type="evidence" value="ECO:0007669"/>
    <property type="project" value="TreeGrafter"/>
</dbReference>
<feature type="compositionally biased region" description="Basic and acidic residues" evidence="1">
    <location>
        <begin position="8"/>
        <end position="18"/>
    </location>
</feature>
<dbReference type="GO" id="GO:0006419">
    <property type="term" value="P:alanyl-tRNA aminoacylation"/>
    <property type="evidence" value="ECO:0007669"/>
    <property type="project" value="InterPro"/>
</dbReference>
<dbReference type="PANTHER" id="PTHR11777">
    <property type="entry name" value="ALANYL-TRNA SYNTHETASE"/>
    <property type="match status" value="1"/>
</dbReference>
<dbReference type="GO" id="GO:0005829">
    <property type="term" value="C:cytosol"/>
    <property type="evidence" value="ECO:0007669"/>
    <property type="project" value="TreeGrafter"/>
</dbReference>
<dbReference type="EMBL" id="CASHTH010003804">
    <property type="protein sequence ID" value="CAI8049597.1"/>
    <property type="molecule type" value="Genomic_DNA"/>
</dbReference>
<dbReference type="Proteomes" id="UP001174909">
    <property type="component" value="Unassembled WGS sequence"/>
</dbReference>
<dbReference type="AlphaFoldDB" id="A0AA35TM77"/>
<keyword evidence="4" id="KW-1185">Reference proteome</keyword>
<reference evidence="3" key="1">
    <citation type="submission" date="2023-03" db="EMBL/GenBank/DDBJ databases">
        <authorList>
            <person name="Steffen K."/>
            <person name="Cardenas P."/>
        </authorList>
    </citation>
    <scope>NUCLEOTIDE SEQUENCE</scope>
</reference>
<gene>
    <name evidence="3" type="ORF">GBAR_LOCUS27314</name>
</gene>
<evidence type="ECO:0000256" key="1">
    <source>
        <dbReference type="SAM" id="MobiDB-lite"/>
    </source>
</evidence>
<evidence type="ECO:0000313" key="4">
    <source>
        <dbReference type="Proteomes" id="UP001174909"/>
    </source>
</evidence>
<keyword evidence="3" id="KW-0436">Ligase</keyword>
<proteinExistence type="predicted"/>
<feature type="region of interest" description="Disordered" evidence="1">
    <location>
        <begin position="1"/>
        <end position="20"/>
    </location>
</feature>
<dbReference type="InterPro" id="IPR018164">
    <property type="entry name" value="Ala-tRNA-synth_IIc_N"/>
</dbReference>
<dbReference type="GO" id="GO:0005524">
    <property type="term" value="F:ATP binding"/>
    <property type="evidence" value="ECO:0007669"/>
    <property type="project" value="InterPro"/>
</dbReference>
<evidence type="ECO:0000259" key="2">
    <source>
        <dbReference type="Pfam" id="PF01411"/>
    </source>
</evidence>
<dbReference type="Gene3D" id="2.40.30.130">
    <property type="match status" value="1"/>
</dbReference>
<accession>A0AA35TM77</accession>
<feature type="domain" description="Alanyl-tRNA synthetase class IIc N-terminal" evidence="2">
    <location>
        <begin position="1"/>
        <end position="129"/>
    </location>
</feature>
<dbReference type="InterPro" id="IPR050058">
    <property type="entry name" value="Ala-tRNA_ligase"/>
</dbReference>
<dbReference type="Pfam" id="PF01411">
    <property type="entry name" value="tRNA-synt_2c"/>
    <property type="match status" value="1"/>
</dbReference>
<dbReference type="GO" id="GO:0004813">
    <property type="term" value="F:alanine-tRNA ligase activity"/>
    <property type="evidence" value="ECO:0007669"/>
    <property type="project" value="InterPro"/>
</dbReference>
<dbReference type="InterPro" id="IPR009000">
    <property type="entry name" value="Transl_B-barrel_sf"/>
</dbReference>
<dbReference type="PANTHER" id="PTHR11777:SF9">
    <property type="entry name" value="ALANINE--TRNA LIGASE, CYTOPLASMIC"/>
    <property type="match status" value="1"/>
</dbReference>
<protein>
    <submittedName>
        <fullName evidence="3">Alanine--tRNA ligase</fullName>
    </submittedName>
</protein>
<comment type="caution">
    <text evidence="3">The sequence shown here is derived from an EMBL/GenBank/DDBJ whole genome shotgun (WGS) entry which is preliminary data.</text>
</comment>